<sequence>MRKVCSMSKRRGNACQARSTSVRVRPVRQCQSHTGFADRAGGQAVDL</sequence>
<proteinExistence type="predicted"/>
<name>A0ABT1I2T7_STRSD</name>
<feature type="compositionally biased region" description="Basic residues" evidence="1">
    <location>
        <begin position="1"/>
        <end position="12"/>
    </location>
</feature>
<protein>
    <submittedName>
        <fullName evidence="2">Uncharacterized protein</fullName>
    </submittedName>
</protein>
<organism evidence="2 3">
    <name type="scientific">Streptoalloteichus tenebrarius (strain ATCC 17920 / DSM 40477 / JCM 4838 / CBS 697.72 / NBRC 16177 / NCIMB 11028 / NRRL B-12390 / A12253. 1 / ISP 5477)</name>
    <name type="common">Streptomyces tenebrarius</name>
    <dbReference type="NCBI Taxonomy" id="1933"/>
    <lineage>
        <taxon>Bacteria</taxon>
        <taxon>Bacillati</taxon>
        <taxon>Actinomycetota</taxon>
        <taxon>Actinomycetes</taxon>
        <taxon>Pseudonocardiales</taxon>
        <taxon>Pseudonocardiaceae</taxon>
        <taxon>Streptoalloteichus</taxon>
    </lineage>
</organism>
<feature type="non-terminal residue" evidence="2">
    <location>
        <position position="47"/>
    </location>
</feature>
<comment type="caution">
    <text evidence="2">The sequence shown here is derived from an EMBL/GenBank/DDBJ whole genome shotgun (WGS) entry which is preliminary data.</text>
</comment>
<evidence type="ECO:0000313" key="2">
    <source>
        <dbReference type="EMBL" id="MCP2262031.1"/>
    </source>
</evidence>
<dbReference type="EMBL" id="JAMTCP010000054">
    <property type="protein sequence ID" value="MCP2262031.1"/>
    <property type="molecule type" value="Genomic_DNA"/>
</dbReference>
<dbReference type="Proteomes" id="UP001205311">
    <property type="component" value="Unassembled WGS sequence"/>
</dbReference>
<keyword evidence="3" id="KW-1185">Reference proteome</keyword>
<evidence type="ECO:0000256" key="1">
    <source>
        <dbReference type="SAM" id="MobiDB-lite"/>
    </source>
</evidence>
<feature type="region of interest" description="Disordered" evidence="1">
    <location>
        <begin position="1"/>
        <end position="20"/>
    </location>
</feature>
<gene>
    <name evidence="2" type="ORF">LX15_005762</name>
</gene>
<evidence type="ECO:0000313" key="3">
    <source>
        <dbReference type="Proteomes" id="UP001205311"/>
    </source>
</evidence>
<accession>A0ABT1I2T7</accession>
<reference evidence="2 3" key="1">
    <citation type="submission" date="2022-06" db="EMBL/GenBank/DDBJ databases">
        <title>Genomic Encyclopedia of Archaeal and Bacterial Type Strains, Phase II (KMG-II): from individual species to whole genera.</title>
        <authorList>
            <person name="Goeker M."/>
        </authorList>
    </citation>
    <scope>NUCLEOTIDE SEQUENCE [LARGE SCALE GENOMIC DNA]</scope>
    <source>
        <strain evidence="2 3">DSM 40477</strain>
    </source>
</reference>